<protein>
    <submittedName>
        <fullName evidence="1">Uncharacterized protein</fullName>
    </submittedName>
</protein>
<dbReference type="Proteomes" id="UP001250791">
    <property type="component" value="Unassembled WGS sequence"/>
</dbReference>
<evidence type="ECO:0000313" key="1">
    <source>
        <dbReference type="EMBL" id="MDR6903720.1"/>
    </source>
</evidence>
<reference evidence="1 2" key="1">
    <citation type="submission" date="2023-07" db="EMBL/GenBank/DDBJ databases">
        <title>Sorghum-associated microbial communities from plants grown in Nebraska, USA.</title>
        <authorList>
            <person name="Schachtman D."/>
        </authorList>
    </citation>
    <scope>NUCLEOTIDE SEQUENCE [LARGE SCALE GENOMIC DNA]</scope>
    <source>
        <strain evidence="1 2">3199</strain>
    </source>
</reference>
<organism evidence="1 2">
    <name type="scientific">Rhizobium miluonense</name>
    <dbReference type="NCBI Taxonomy" id="411945"/>
    <lineage>
        <taxon>Bacteria</taxon>
        <taxon>Pseudomonadati</taxon>
        <taxon>Pseudomonadota</taxon>
        <taxon>Alphaproteobacteria</taxon>
        <taxon>Hyphomicrobiales</taxon>
        <taxon>Rhizobiaceae</taxon>
        <taxon>Rhizobium/Agrobacterium group</taxon>
        <taxon>Rhizobium</taxon>
    </lineage>
</organism>
<keyword evidence="2" id="KW-1185">Reference proteome</keyword>
<dbReference type="EMBL" id="JAVDUP010000009">
    <property type="protein sequence ID" value="MDR6903720.1"/>
    <property type="molecule type" value="Genomic_DNA"/>
</dbReference>
<gene>
    <name evidence="1" type="ORF">J2W52_005353</name>
</gene>
<evidence type="ECO:0000313" key="2">
    <source>
        <dbReference type="Proteomes" id="UP001250791"/>
    </source>
</evidence>
<name>A0ABU1SXQ3_9HYPH</name>
<proteinExistence type="predicted"/>
<sequence length="31" mass="3579">MLVRMVNRQGLGFVGRALFECDFTFMNKIGK</sequence>
<accession>A0ABU1SXQ3</accession>
<comment type="caution">
    <text evidence="1">The sequence shown here is derived from an EMBL/GenBank/DDBJ whole genome shotgun (WGS) entry which is preliminary data.</text>
</comment>